<name>A0ACC6TMA8_9CREN</name>
<organism evidence="1 2">
    <name type="scientific">Candidatus Aramenus sulfurataquae</name>
    <dbReference type="NCBI Taxonomy" id="1326980"/>
    <lineage>
        <taxon>Archaea</taxon>
        <taxon>Thermoproteota</taxon>
        <taxon>Thermoprotei</taxon>
        <taxon>Sulfolobales</taxon>
        <taxon>Sulfolobaceae</taxon>
        <taxon>Candidatus Aramenus</taxon>
    </lineage>
</organism>
<protein>
    <submittedName>
        <fullName evidence="1">Uncharacterized protein</fullName>
    </submittedName>
</protein>
<comment type="caution">
    <text evidence="1">The sequence shown here is derived from an EMBL/GenBank/DDBJ whole genome shotgun (WGS) entry which is preliminary data.</text>
</comment>
<proteinExistence type="predicted"/>
<dbReference type="EMBL" id="JZWS03000002">
    <property type="protein sequence ID" value="MEW9491011.1"/>
    <property type="molecule type" value="Genomic_DNA"/>
</dbReference>
<evidence type="ECO:0000313" key="2">
    <source>
        <dbReference type="Proteomes" id="UP000053480"/>
    </source>
</evidence>
<accession>A0ACC6TMA8</accession>
<sequence>MPPGTFSILEKINSCEDKRCIERVVDEYITSLVRGKREFTPKFKLFEEERDVDEKAVANSYVFTEFLITRLVSADVDVEVVVKDLEEKLGRDHPVILFLKHIKDE</sequence>
<gene>
    <name evidence="1" type="ORF">TQ35_0002255</name>
</gene>
<reference evidence="1" key="1">
    <citation type="submission" date="2024-07" db="EMBL/GenBank/DDBJ databases">
        <title>Metagenome and Metagenome-Assembled Genomes of Archaea from a hot spring from the geothermal field of Los Azufres, Mexico.</title>
        <authorList>
            <person name="Marin-Paredes R."/>
            <person name="Martinez-Romero E."/>
            <person name="Servin-Garciduenas L.E."/>
        </authorList>
    </citation>
    <scope>NUCLEOTIDE SEQUENCE</scope>
    <source>
        <strain evidence="1">AZ1-454</strain>
    </source>
</reference>
<dbReference type="Proteomes" id="UP000053480">
    <property type="component" value="Unassembled WGS sequence"/>
</dbReference>
<evidence type="ECO:0000313" key="1">
    <source>
        <dbReference type="EMBL" id="MEW9491011.1"/>
    </source>
</evidence>